<dbReference type="RefSeq" id="WP_107750865.1">
    <property type="nucleotide sequence ID" value="NZ_QBKF01000002.1"/>
</dbReference>
<evidence type="ECO:0000313" key="8">
    <source>
        <dbReference type="Proteomes" id="UP000244810"/>
    </source>
</evidence>
<evidence type="ECO:0000256" key="4">
    <source>
        <dbReference type="ARBA" id="ARBA00023004"/>
    </source>
</evidence>
<dbReference type="GO" id="GO:0046872">
    <property type="term" value="F:metal ion binding"/>
    <property type="evidence" value="ECO:0007669"/>
    <property type="project" value="UniProtKB-KW"/>
</dbReference>
<keyword evidence="2 5" id="KW-0479">Metal-binding</keyword>
<dbReference type="Pfam" id="PF03055">
    <property type="entry name" value="RPE65"/>
    <property type="match status" value="1"/>
</dbReference>
<comment type="cofactor">
    <cofactor evidence="5 6">
        <name>Fe(2+)</name>
        <dbReference type="ChEBI" id="CHEBI:29033"/>
    </cofactor>
    <text evidence="5 6">Binds 1 Fe(2+) ion per subunit.</text>
</comment>
<dbReference type="Proteomes" id="UP000244810">
    <property type="component" value="Unassembled WGS sequence"/>
</dbReference>
<comment type="caution">
    <text evidence="7">The sequence shown here is derived from an EMBL/GenBank/DDBJ whole genome shotgun (WGS) entry which is preliminary data.</text>
</comment>
<gene>
    <name evidence="7" type="ORF">DDE23_04700</name>
</gene>
<protein>
    <recommendedName>
        <fullName evidence="6">Dioxygenase</fullName>
        <ecNumber evidence="6">1.13.11.-</ecNumber>
    </recommendedName>
</protein>
<dbReference type="OrthoDB" id="6636843at2"/>
<keyword evidence="8" id="KW-1185">Reference proteome</keyword>
<dbReference type="PANTHER" id="PTHR10543">
    <property type="entry name" value="BETA-CAROTENE DIOXYGENASE"/>
    <property type="match status" value="1"/>
</dbReference>
<feature type="binding site" evidence="5">
    <location>
        <position position="202"/>
    </location>
    <ligand>
        <name>Fe cation</name>
        <dbReference type="ChEBI" id="CHEBI:24875"/>
        <note>catalytic</note>
    </ligand>
</feature>
<name>A0A2T7UW54_9RHOB</name>
<comment type="similarity">
    <text evidence="1 6">Belongs to the carotenoid oxygenase family.</text>
</comment>
<evidence type="ECO:0000256" key="6">
    <source>
        <dbReference type="RuleBase" id="RU364048"/>
    </source>
</evidence>
<feature type="binding site" evidence="5">
    <location>
        <position position="315"/>
    </location>
    <ligand>
        <name>Fe cation</name>
        <dbReference type="ChEBI" id="CHEBI:24875"/>
        <note>catalytic</note>
    </ligand>
</feature>
<evidence type="ECO:0000256" key="5">
    <source>
        <dbReference type="PIRSR" id="PIRSR604294-1"/>
    </source>
</evidence>
<evidence type="ECO:0000256" key="1">
    <source>
        <dbReference type="ARBA" id="ARBA00006787"/>
    </source>
</evidence>
<dbReference type="AlphaFoldDB" id="A0A2T7UW54"/>
<proteinExistence type="inferred from homology"/>
<dbReference type="GO" id="GO:0010436">
    <property type="term" value="F:carotenoid dioxygenase activity"/>
    <property type="evidence" value="ECO:0007669"/>
    <property type="project" value="TreeGrafter"/>
</dbReference>
<evidence type="ECO:0000256" key="3">
    <source>
        <dbReference type="ARBA" id="ARBA00023002"/>
    </source>
</evidence>
<dbReference type="GO" id="GO:0016121">
    <property type="term" value="P:carotene catabolic process"/>
    <property type="evidence" value="ECO:0007669"/>
    <property type="project" value="TreeGrafter"/>
</dbReference>
<accession>A0A2T7UW54</accession>
<organism evidence="7 8">
    <name type="scientific">Pararhodobacter aggregans</name>
    <dbReference type="NCBI Taxonomy" id="404875"/>
    <lineage>
        <taxon>Bacteria</taxon>
        <taxon>Pseudomonadati</taxon>
        <taxon>Pseudomonadota</taxon>
        <taxon>Alphaproteobacteria</taxon>
        <taxon>Rhodobacterales</taxon>
        <taxon>Paracoccaceae</taxon>
        <taxon>Pararhodobacter</taxon>
    </lineage>
</organism>
<dbReference type="PANTHER" id="PTHR10543:SF89">
    <property type="entry name" value="CAROTENOID 9,10(9',10')-CLEAVAGE DIOXYGENASE 1"/>
    <property type="match status" value="1"/>
</dbReference>
<sequence length="517" mass="58610">MSLAPHHDHDETPLAVTRANVRLHAPDGTPPPDAPDWIWHYDHPYLHGGFAPTDIEYEAEDLEVEGEIPADLCGAYVMNGPSQRFEPVNSKYHYYDGDAQLRAIYFRDGKASFRQRYLRSGAFLVEEMAGRAIWPGLAGPYDFRLPGSPIKDVSNTDVIFYNGSLLSLWYMAGDPYTVDPLTLETTGRETLGGKLHHSVSAHSKTDPFSKELFFFNYQDEPPYMSYGMADASGNLVFDIDIDLAGPRSPHDMGLTESYAILHDLPFYHDVDLLKKHKRRVMGFHRDQPARFGLIDRFGRSQKVQWFEAEPCYILHIANAWEEGPWVHMIGCRQEDPMPVKDPADHHLASMMAYRRRSHILYRWSFNTRTGETREGPIDDRNTEFPTVNAHFMGRKTRYSFNQIIPMPQEGSLEGRCQTFNGLLRYDLETGATQRYDYGEGVYGSEAPVAPAQGSGRDGAEGRAYPVSFITDTNDWSSACLIFDAEDITRPIAKVKIPRRISIGFHTTWVDGADIWGA</sequence>
<reference evidence="7 8" key="1">
    <citation type="journal article" date="2011" name="Syst. Appl. Microbiol.">
        <title>Defluviimonas denitrificans gen. nov., sp. nov., and Pararhodobacter aggregans gen. nov., sp. nov., non-phototrophic Rhodobacteraceae from the biofilter of a marine aquaculture.</title>
        <authorList>
            <person name="Foesel B.U."/>
            <person name="Drake H.L."/>
            <person name="Schramm A."/>
        </authorList>
    </citation>
    <scope>NUCLEOTIDE SEQUENCE [LARGE SCALE GENOMIC DNA]</scope>
    <source>
        <strain evidence="7 8">D1-19</strain>
    </source>
</reference>
<keyword evidence="6 7" id="KW-0223">Dioxygenase</keyword>
<evidence type="ECO:0000313" key="7">
    <source>
        <dbReference type="EMBL" id="PVE48799.1"/>
    </source>
</evidence>
<evidence type="ECO:0000256" key="2">
    <source>
        <dbReference type="ARBA" id="ARBA00022723"/>
    </source>
</evidence>
<feature type="binding site" evidence="5">
    <location>
        <position position="250"/>
    </location>
    <ligand>
        <name>Fe cation</name>
        <dbReference type="ChEBI" id="CHEBI:24875"/>
        <note>catalytic</note>
    </ligand>
</feature>
<dbReference type="EC" id="1.13.11.-" evidence="6"/>
<keyword evidence="4 5" id="KW-0408">Iron</keyword>
<dbReference type="EMBL" id="QDDR01000002">
    <property type="protein sequence ID" value="PVE48799.1"/>
    <property type="molecule type" value="Genomic_DNA"/>
</dbReference>
<feature type="binding site" evidence="5">
    <location>
        <position position="505"/>
    </location>
    <ligand>
        <name>Fe cation</name>
        <dbReference type="ChEBI" id="CHEBI:24875"/>
        <note>catalytic</note>
    </ligand>
</feature>
<keyword evidence="3 6" id="KW-0560">Oxidoreductase</keyword>
<dbReference type="InterPro" id="IPR004294">
    <property type="entry name" value="Carotenoid_Oase"/>
</dbReference>